<proteinExistence type="predicted"/>
<evidence type="ECO:0000313" key="2">
    <source>
        <dbReference type="EMBL" id="APO79850.1"/>
    </source>
</evidence>
<feature type="region of interest" description="Disordered" evidence="1">
    <location>
        <begin position="1"/>
        <end position="39"/>
    </location>
</feature>
<geneLocation type="plasmid" evidence="3">
    <name>prsp8c3c</name>
</geneLocation>
<sequence>MPGDRDEGERGAALRGIVEPAVSGNGRAGPRLRSSNGSLPESCRWRLQVRARLASGKLTVALKLRRQHLKPVADGGAEIAAKAGDRIDCCWINVEALRIDNTVTIVRKDDFTEDSL</sequence>
<name>A0A1L5PIJ1_RHIET</name>
<dbReference type="AlphaFoldDB" id="A0A1L5PIJ1"/>
<protein>
    <submittedName>
        <fullName evidence="2">Uncharacterized protein</fullName>
    </submittedName>
</protein>
<accession>A0A1L5PIJ1</accession>
<gene>
    <name evidence="2" type="ORF">AM571_PC02124</name>
</gene>
<keyword evidence="2" id="KW-0614">Plasmid</keyword>
<dbReference type="EMBL" id="CP017244">
    <property type="protein sequence ID" value="APO79850.1"/>
    <property type="molecule type" value="Genomic_DNA"/>
</dbReference>
<feature type="compositionally biased region" description="Basic and acidic residues" evidence="1">
    <location>
        <begin position="1"/>
        <end position="12"/>
    </location>
</feature>
<organism evidence="2 3">
    <name type="scientific">Rhizobium etli 8C-3</name>
    <dbReference type="NCBI Taxonomy" id="538025"/>
    <lineage>
        <taxon>Bacteria</taxon>
        <taxon>Pseudomonadati</taxon>
        <taxon>Pseudomonadota</taxon>
        <taxon>Alphaproteobacteria</taxon>
        <taxon>Hyphomicrobiales</taxon>
        <taxon>Rhizobiaceae</taxon>
        <taxon>Rhizobium/Agrobacterium group</taxon>
        <taxon>Rhizobium</taxon>
    </lineage>
</organism>
<evidence type="ECO:0000256" key="1">
    <source>
        <dbReference type="SAM" id="MobiDB-lite"/>
    </source>
</evidence>
<reference evidence="2 3" key="1">
    <citation type="submission" date="2016-09" db="EMBL/GenBank/DDBJ databases">
        <title>The complete genome sequences of Rhizobium gallicum, symbiovars gallicum and phaseoli, symbionts associated to common bean (Phaseolus vulgaris).</title>
        <authorList>
            <person name="Bustos P."/>
            <person name="Santamaria R.I."/>
            <person name="Perez-Carrascal O.M."/>
            <person name="Juarez S."/>
            <person name="Lozano L."/>
            <person name="Martinez-Flores I."/>
            <person name="Martinez-Romero E."/>
            <person name="Cevallos M."/>
            <person name="Romero D."/>
            <person name="Davila G."/>
            <person name="Gonzalez V."/>
        </authorList>
    </citation>
    <scope>NUCLEOTIDE SEQUENCE [LARGE SCALE GENOMIC DNA]</scope>
    <source>
        <strain evidence="2 3">8C-3</strain>
        <plasmid evidence="3">Plasmid prsp8c3c</plasmid>
    </source>
</reference>
<dbReference type="Proteomes" id="UP000185109">
    <property type="component" value="Plasmid pRsp8C3c"/>
</dbReference>
<evidence type="ECO:0000313" key="3">
    <source>
        <dbReference type="Proteomes" id="UP000185109"/>
    </source>
</evidence>